<dbReference type="InterPro" id="IPR038468">
    <property type="entry name" value="MmpS_C"/>
</dbReference>
<dbReference type="AlphaFoldDB" id="H5TJE4"/>
<comment type="caution">
    <text evidence="1">The sequence shown here is derived from an EMBL/GenBank/DDBJ whole genome shotgun (WGS) entry which is preliminary data.</text>
</comment>
<sequence length="139" mass="14146">MKPVSYGVPVRIGSAAKLCVGTSVALAVVSTTACSRPAEADRTPTHSDIAPAALVTVQLDVTGTGTGDITYSTATSLTRIARGTVLRGWRYSYDTDANAPITLRVTQSPGNTSNCAVHVDGQLHVSAEGPAADCSTAGV</sequence>
<evidence type="ECO:0000313" key="1">
    <source>
        <dbReference type="EMBL" id="GAB33602.1"/>
    </source>
</evidence>
<protein>
    <submittedName>
        <fullName evidence="1">Uncharacterized protein</fullName>
    </submittedName>
</protein>
<organism evidence="1 2">
    <name type="scientific">Gordonia otitidis (strain DSM 44809 / CCUG 52243 / JCM 12355 / NBRC 100426 / IFM 10032)</name>
    <dbReference type="NCBI Taxonomy" id="1108044"/>
    <lineage>
        <taxon>Bacteria</taxon>
        <taxon>Bacillati</taxon>
        <taxon>Actinomycetota</taxon>
        <taxon>Actinomycetes</taxon>
        <taxon>Mycobacteriales</taxon>
        <taxon>Gordoniaceae</taxon>
        <taxon>Gordonia</taxon>
    </lineage>
</organism>
<keyword evidence="2" id="KW-1185">Reference proteome</keyword>
<dbReference type="PROSITE" id="PS51257">
    <property type="entry name" value="PROKAR_LIPOPROTEIN"/>
    <property type="match status" value="1"/>
</dbReference>
<dbReference type="Gene3D" id="2.60.40.2880">
    <property type="entry name" value="MmpS1-5, C-terminal soluble domain"/>
    <property type="match status" value="1"/>
</dbReference>
<proteinExistence type="predicted"/>
<dbReference type="Proteomes" id="UP000005038">
    <property type="component" value="Unassembled WGS sequence"/>
</dbReference>
<name>H5TJE4_GORO1</name>
<gene>
    <name evidence="1" type="ORF">GOOTI_074_00040</name>
</gene>
<dbReference type="STRING" id="1108044.GOOTI_074_00040"/>
<accession>H5TJE4</accession>
<dbReference type="EMBL" id="BAFB01000074">
    <property type="protein sequence ID" value="GAB33602.1"/>
    <property type="molecule type" value="Genomic_DNA"/>
</dbReference>
<reference evidence="1" key="1">
    <citation type="submission" date="2012-02" db="EMBL/GenBank/DDBJ databases">
        <title>Whole genome shotgun sequence of Gordonia otitidis NBRC 100426.</title>
        <authorList>
            <person name="Yoshida I."/>
            <person name="Hosoyama A."/>
            <person name="Tsuchikane K."/>
            <person name="Katsumata H."/>
            <person name="Yamazaki S."/>
            <person name="Fujita N."/>
        </authorList>
    </citation>
    <scope>NUCLEOTIDE SEQUENCE [LARGE SCALE GENOMIC DNA]</scope>
    <source>
        <strain evidence="1">NBRC 100426</strain>
    </source>
</reference>
<evidence type="ECO:0000313" key="2">
    <source>
        <dbReference type="Proteomes" id="UP000005038"/>
    </source>
</evidence>